<dbReference type="EMBL" id="JARQZJ010000122">
    <property type="protein sequence ID" value="KAK9889225.1"/>
    <property type="molecule type" value="Genomic_DNA"/>
</dbReference>
<dbReference type="Pfam" id="PF23071">
    <property type="entry name" value="DUF7044"/>
    <property type="match status" value="1"/>
</dbReference>
<dbReference type="Pfam" id="PF23070">
    <property type="entry name" value="DUF7043"/>
    <property type="match status" value="1"/>
</dbReference>
<accession>A0AAW1V3I7</accession>
<organism evidence="6 7">
    <name type="scientific">Henosepilachna vigintioctopunctata</name>
    <dbReference type="NCBI Taxonomy" id="420089"/>
    <lineage>
        <taxon>Eukaryota</taxon>
        <taxon>Metazoa</taxon>
        <taxon>Ecdysozoa</taxon>
        <taxon>Arthropoda</taxon>
        <taxon>Hexapoda</taxon>
        <taxon>Insecta</taxon>
        <taxon>Pterygota</taxon>
        <taxon>Neoptera</taxon>
        <taxon>Endopterygota</taxon>
        <taxon>Coleoptera</taxon>
        <taxon>Polyphaga</taxon>
        <taxon>Cucujiformia</taxon>
        <taxon>Coccinelloidea</taxon>
        <taxon>Coccinellidae</taxon>
        <taxon>Epilachninae</taxon>
        <taxon>Epilachnini</taxon>
        <taxon>Henosepilachna</taxon>
    </lineage>
</organism>
<dbReference type="Pfam" id="PF23069">
    <property type="entry name" value="DUF7042"/>
    <property type="match status" value="1"/>
</dbReference>
<evidence type="ECO:0000259" key="3">
    <source>
        <dbReference type="Pfam" id="PF23070"/>
    </source>
</evidence>
<dbReference type="InterPro" id="IPR055471">
    <property type="entry name" value="DUF7043"/>
</dbReference>
<dbReference type="PANTHER" id="PTHR22255">
    <property type="entry name" value="LP06548P"/>
    <property type="match status" value="1"/>
</dbReference>
<evidence type="ECO:0000259" key="5">
    <source>
        <dbReference type="Pfam" id="PF23073"/>
    </source>
</evidence>
<evidence type="ECO:0000313" key="6">
    <source>
        <dbReference type="EMBL" id="KAK9889225.1"/>
    </source>
</evidence>
<dbReference type="Proteomes" id="UP001431783">
    <property type="component" value="Unassembled WGS sequence"/>
</dbReference>
<dbReference type="AlphaFoldDB" id="A0AAW1V3I7"/>
<feature type="signal peptide" evidence="1">
    <location>
        <begin position="1"/>
        <end position="22"/>
    </location>
</feature>
<dbReference type="InterPro" id="IPR055473">
    <property type="entry name" value="DUF7045"/>
</dbReference>
<keyword evidence="1" id="KW-0732">Signal</keyword>
<evidence type="ECO:0000256" key="1">
    <source>
        <dbReference type="SAM" id="SignalP"/>
    </source>
</evidence>
<dbReference type="Pfam" id="PF23073">
    <property type="entry name" value="DUF7045"/>
    <property type="match status" value="1"/>
</dbReference>
<feature type="domain" description="DUF7045" evidence="5">
    <location>
        <begin position="408"/>
        <end position="509"/>
    </location>
</feature>
<dbReference type="PANTHER" id="PTHR22255:SF4">
    <property type="entry name" value="CATION-INDEPENDENT MANNOSE-6-PHOSPHATE RECEPTOR"/>
    <property type="match status" value="1"/>
</dbReference>
<evidence type="ECO:0000313" key="7">
    <source>
        <dbReference type="Proteomes" id="UP001431783"/>
    </source>
</evidence>
<evidence type="ECO:0000259" key="2">
    <source>
        <dbReference type="Pfam" id="PF23069"/>
    </source>
</evidence>
<proteinExistence type="predicted"/>
<keyword evidence="7" id="KW-1185">Reference proteome</keyword>
<feature type="chain" id="PRO_5043968442" evidence="1">
    <location>
        <begin position="23"/>
        <end position="608"/>
    </location>
</feature>
<feature type="domain" description="DUF7043" evidence="3">
    <location>
        <begin position="289"/>
        <end position="391"/>
    </location>
</feature>
<feature type="domain" description="DUF7042" evidence="2">
    <location>
        <begin position="150"/>
        <end position="274"/>
    </location>
</feature>
<protein>
    <submittedName>
        <fullName evidence="6">Uncharacterized protein</fullName>
    </submittedName>
</protein>
<feature type="domain" description="DUF7044" evidence="4">
    <location>
        <begin position="23"/>
        <end position="123"/>
    </location>
</feature>
<reference evidence="6 7" key="1">
    <citation type="submission" date="2023-03" db="EMBL/GenBank/DDBJ databases">
        <title>Genome insight into feeding habits of ladybird beetles.</title>
        <authorList>
            <person name="Li H.-S."/>
            <person name="Huang Y.-H."/>
            <person name="Pang H."/>
        </authorList>
    </citation>
    <scope>NUCLEOTIDE SEQUENCE [LARGE SCALE GENOMIC DNA]</scope>
    <source>
        <strain evidence="6">SYSU_2023b</strain>
        <tissue evidence="6">Whole body</tissue>
    </source>
</reference>
<name>A0AAW1V3I7_9CUCU</name>
<evidence type="ECO:0000259" key="4">
    <source>
        <dbReference type="Pfam" id="PF23071"/>
    </source>
</evidence>
<dbReference type="InterPro" id="IPR055472">
    <property type="entry name" value="DUF7044"/>
</dbReference>
<gene>
    <name evidence="6" type="ORF">WA026_004503</name>
</gene>
<sequence>MVSVKILLGFLFLFFRGSSVKASCYFQQEFQGEYVMQSSVTGSRIQYQTLIINATSIPIWGTCHKRIGNNYILRMSYGETSCIRCFHLKLKSSNVLQVITSYNTFSKCHINEEQTEGRCPSEESLNSNDTTKMLLFKTKDWHEAPTPRKYCPLDGKYSVTYITRNLRSMKKIECAGLDSTMDSCPSGSTLNLRLKGCNLESNEFKFECLGSWTDMKGENFIIFTDNRQQRPEYRCAVYEKERGTGRIFMALSNDSTCSSDLHNATSGSETFILTPKQSIPWPADVTLGTCSFPEWMRGDWEHIRVSSDTLIYQDHSSLKTYTMKCVGFQEVGSKYLVYSRTQCDEERYSCLWIHKRTNNILEFQMGLKSSKENNVFELCHDANFIEDSWITQGRISASATPKMYPGMCPISGEYTGVITDATDLCAKLQSDCKAEIMYYQVSNCTSGEVYEEREYECLGHWREADLLYTYTKRMDVAADSYECFVGSITPNEEIFIKEAGSFCQRNMDPVKNGMQLYKNVLYPCVNKLKIPEKASNDTYETEIERTSVSPTISTSTITVGYTKSTRKPWNFDNNIDDTDPNPKSPNSADLVYSILPLCVYMISIVLIL</sequence>
<dbReference type="InterPro" id="IPR055470">
    <property type="entry name" value="DUF7042"/>
</dbReference>
<comment type="caution">
    <text evidence="6">The sequence shown here is derived from an EMBL/GenBank/DDBJ whole genome shotgun (WGS) entry which is preliminary data.</text>
</comment>